<evidence type="ECO:0000256" key="2">
    <source>
        <dbReference type="SAM" id="Phobius"/>
    </source>
</evidence>
<comment type="caution">
    <text evidence="3">The sequence shown here is derived from an EMBL/GenBank/DDBJ whole genome shotgun (WGS) entry which is preliminary data.</text>
</comment>
<keyword evidence="2" id="KW-0812">Transmembrane</keyword>
<reference evidence="3" key="1">
    <citation type="journal article" date="2020" name="bioRxiv">
        <title>A rank-normalized archaeal taxonomy based on genome phylogeny resolves widespread incomplete and uneven classifications.</title>
        <authorList>
            <person name="Rinke C."/>
            <person name="Chuvochina M."/>
            <person name="Mussig A.J."/>
            <person name="Chaumeil P.-A."/>
            <person name="Waite D.W."/>
            <person name="Whitman W.B."/>
            <person name="Parks D.H."/>
            <person name="Hugenholtz P."/>
        </authorList>
    </citation>
    <scope>NUCLEOTIDE SEQUENCE</scope>
    <source>
        <strain evidence="3">UBA8849</strain>
    </source>
</reference>
<feature type="coiled-coil region" evidence="1">
    <location>
        <begin position="322"/>
        <end position="377"/>
    </location>
</feature>
<evidence type="ECO:0000313" key="3">
    <source>
        <dbReference type="EMBL" id="HII59923.1"/>
    </source>
</evidence>
<name>A0A832T7X8_9EURY</name>
<gene>
    <name evidence="3" type="ORF">HA335_05025</name>
</gene>
<keyword evidence="1" id="KW-0175">Coiled coil</keyword>
<dbReference type="Proteomes" id="UP000645676">
    <property type="component" value="Unassembled WGS sequence"/>
</dbReference>
<evidence type="ECO:0008006" key="5">
    <source>
        <dbReference type="Google" id="ProtNLM"/>
    </source>
</evidence>
<dbReference type="AlphaFoldDB" id="A0A832T7X8"/>
<feature type="transmembrane region" description="Helical" evidence="2">
    <location>
        <begin position="66"/>
        <end position="87"/>
    </location>
</feature>
<accession>A0A832T7X8</accession>
<protein>
    <recommendedName>
        <fullName evidence="5">DUF2254 domain-containing protein</fullName>
    </recommendedName>
</protein>
<dbReference type="EMBL" id="DUJR01000025">
    <property type="protein sequence ID" value="HII59923.1"/>
    <property type="molecule type" value="Genomic_DNA"/>
</dbReference>
<feature type="transmembrane region" description="Helical" evidence="2">
    <location>
        <begin position="27"/>
        <end position="46"/>
    </location>
</feature>
<organism evidence="3 4">
    <name type="scientific">Methanocaldococcus jannaschii</name>
    <dbReference type="NCBI Taxonomy" id="2190"/>
    <lineage>
        <taxon>Archaea</taxon>
        <taxon>Methanobacteriati</taxon>
        <taxon>Methanobacteriota</taxon>
        <taxon>Methanomada group</taxon>
        <taxon>Methanococci</taxon>
        <taxon>Methanococcales</taxon>
        <taxon>Methanocaldococcaceae</taxon>
        <taxon>Methanocaldococcus</taxon>
    </lineage>
</organism>
<keyword evidence="2" id="KW-1133">Transmembrane helix</keyword>
<feature type="transmembrane region" description="Helical" evidence="2">
    <location>
        <begin position="108"/>
        <end position="127"/>
    </location>
</feature>
<dbReference type="RefSeq" id="WP_010870210.1">
    <property type="nucleotide sequence ID" value="NC_000909.1"/>
</dbReference>
<proteinExistence type="predicted"/>
<keyword evidence="2" id="KW-0472">Membrane</keyword>
<sequence>MFAFEGFKWEIVEIFDWKGLKKLQTTFQNYLLILSMIVSIAVVVAIKNYDSLWSLITNSSDSSNFLTVGSILATISALLVSISWVIIQTSSDRLSNILMWIWVRDVRFLTFVVISFTTVFLFILISLTHVQLHVIDYGIIYYVIMLNFLMYALYIKAFANVINPKYAVDLILRDKDIGDKSGGYGDLTDAESRLFAVYEIIEKRIKVGDVYAVIKCLNMINKNFNKYWMFIKDEKREKYLRDFLRILSKLRVEYRKNCLNRKNKPYSKKGLEAFKKTEFIVSFYKTIEEKIKTRDINSINKFLSETYNNISNYEMFNDKTYLEIFVHHLKELLEKYEKEKNENKLDEEIFNELKDELEKLINKCNNKLRELESQNNN</sequence>
<dbReference type="SMR" id="A0A832T7X8"/>
<evidence type="ECO:0000256" key="1">
    <source>
        <dbReference type="SAM" id="Coils"/>
    </source>
</evidence>
<feature type="transmembrane region" description="Helical" evidence="2">
    <location>
        <begin position="139"/>
        <end position="155"/>
    </location>
</feature>
<evidence type="ECO:0000313" key="4">
    <source>
        <dbReference type="Proteomes" id="UP000645676"/>
    </source>
</evidence>
<dbReference type="OMA" id="YAVIKCL"/>